<feature type="transmembrane region" description="Helical" evidence="1">
    <location>
        <begin position="6"/>
        <end position="25"/>
    </location>
</feature>
<keyword evidence="1" id="KW-0472">Membrane</keyword>
<dbReference type="EMBL" id="WLXI01000009">
    <property type="protein sequence ID" value="MTD01011.1"/>
    <property type="molecule type" value="Genomic_DNA"/>
</dbReference>
<keyword evidence="1" id="KW-1133">Transmembrane helix</keyword>
<accession>A0A6L6G6E6</accession>
<protein>
    <submittedName>
        <fullName evidence="2">ATPase</fullName>
    </submittedName>
</protein>
<dbReference type="Proteomes" id="UP000483839">
    <property type="component" value="Unassembled WGS sequence"/>
</dbReference>
<dbReference type="AlphaFoldDB" id="A0A6L6G6E6"/>
<organism evidence="2 3">
    <name type="scientific">Streptococcus uberis</name>
    <dbReference type="NCBI Taxonomy" id="1349"/>
    <lineage>
        <taxon>Bacteria</taxon>
        <taxon>Bacillati</taxon>
        <taxon>Bacillota</taxon>
        <taxon>Bacilli</taxon>
        <taxon>Lactobacillales</taxon>
        <taxon>Streptococcaceae</taxon>
        <taxon>Streptococcus</taxon>
    </lineage>
</organism>
<sequence>MNIDITLISQWCTALVAIIVFLKYVSSPIKTVLENNKKTMESLQDSIEKLAEGLKENQFNFKTSAEDRKLLHKVQDAHEVRIGLVEDKTIIHDEQIKTLFKMKEDKK</sequence>
<dbReference type="RefSeq" id="WP_154617101.1">
    <property type="nucleotide sequence ID" value="NZ_WLXE01000009.1"/>
</dbReference>
<gene>
    <name evidence="2" type="ORF">GKS16_01760</name>
</gene>
<evidence type="ECO:0000313" key="3">
    <source>
        <dbReference type="Proteomes" id="UP000483839"/>
    </source>
</evidence>
<evidence type="ECO:0000313" key="2">
    <source>
        <dbReference type="EMBL" id="MTD01011.1"/>
    </source>
</evidence>
<evidence type="ECO:0000256" key="1">
    <source>
        <dbReference type="SAM" id="Phobius"/>
    </source>
</evidence>
<name>A0A6L6G6E6_STRUB</name>
<reference evidence="2 3" key="1">
    <citation type="submission" date="2019-11" db="EMBL/GenBank/DDBJ databases">
        <title>Streptococcus uberis isolated from clinical mastitis cases on a southeastern Queensland dairy.</title>
        <authorList>
            <person name="Workentine M.L."/>
            <person name="Price R."/>
            <person name="Olchowy T."/>
        </authorList>
    </citation>
    <scope>NUCLEOTIDE SEQUENCE [LARGE SCALE GENOMIC DNA]</scope>
    <source>
        <strain evidence="2 3">OLC4459-A17</strain>
    </source>
</reference>
<comment type="caution">
    <text evidence="2">The sequence shown here is derived from an EMBL/GenBank/DDBJ whole genome shotgun (WGS) entry which is preliminary data.</text>
</comment>
<proteinExistence type="predicted"/>
<keyword evidence="1" id="KW-0812">Transmembrane</keyword>